<feature type="coiled-coil region" evidence="1">
    <location>
        <begin position="408"/>
        <end position="442"/>
    </location>
</feature>
<feature type="compositionally biased region" description="Basic residues" evidence="2">
    <location>
        <begin position="1100"/>
        <end position="1110"/>
    </location>
</feature>
<feature type="compositionally biased region" description="Low complexity" evidence="2">
    <location>
        <begin position="274"/>
        <end position="290"/>
    </location>
</feature>
<protein>
    <submittedName>
        <fullName evidence="4">Uncharacterized protein</fullName>
    </submittedName>
</protein>
<sequence length="1531" mass="158374">MRMAIDVSSEFQDEQQQQQQQQPLEPVSSHGKRTVRGVVIPPLNLQSPTRQDDESQEQHHRPTQPGRRRTALLHGGPQPAIPGESAISGSATAPQVSGGNPGVGAGRQRHSHGVHGVGRGDGRRGSSVADGVDVATVATLPVTTTGSAYLPDGMEGSMTEEERASREAIAAELGTSYATRVYKEHLRSHNFRQPGVLERIPTPTEEQTRQHQQMNQVRSAAADVSRVPHLPLPAQPKPRPHSHSHAHTHTYANPHERHISARYSNGDARSSTSTSTGALPGAPATPASPGEGSGRQSSSSAIADLEGALPLHLLPQAPQHHSQPGYSSSGQQPQDTPRSFLAQPSSRSATSDGRLGTAASSIGMADLEAEVETPPPPPPPPAAARCADGIETLDEVMAPALRERIRQLLSAQDALRAHQARMRAYEEEREKVVRARQAAASQMAVHVGASGTRRGGLRCRHVSNRNTARITRHGGGGNAGRRGHLTSRSTSPVMFRAAATVLPASTTVTAATFVLAGKAAALPPAAQVATTAEVPPLMARVTLPAMQPRLSSVVVAGRISPDVSSGPPTAAAMGPGTAASGRIGRSMSLATSRSLKRVQLVTTKNDKTAKGTGKGKDKKKEGKKGARRGKNSSSSVSRSGSSDSSSSGSSSASSSSSSDGSSSDGEGRNSGATSPSPRAPPSRTTSSSVAVASGPFGTATAAATAAAGASMAAAAATPAANGNAKADAAMTGAVQAPPRQHDSSTSEASLTPQASSASVQTGSGTSGTRSYGGGSTRPGRSSMRASVPPPQRIVLPGPQGDLNHLMLLLGKLPRKTPRAKPPLPQVPALGMISPPRASSAGALAIPDLPKSLSPDHRQRISQQIQHLHQLSRSTSPNGRFSYDIGEPSVWGEAIAQAALNGFPSGAAATTLARCEEKLPSCHKGSLSPVASTLLLATAEPSGLVIQSSAEHQQAIGDTGTNPKEAAAAVSEVMAVEGNTGPRPGSDDGEGEGDDVPLAVKVMMGCVPEYDMLLATWPASLPSQIPRKFSPGTVDQQRSAISIVQHPHGNTHRHHHHHHHHHEHHHDDHHHQHRSHRQENSLQDLHELHELHGSQLRMHRNHGQVHKHHRNNSSQEDQDAEPDKRQSEDAGYGNSHGANPGRAGHDSPPRPSGRLMDRPYSINNGADDGDTGGGDTVVGSRSRSHGAGNSDAEDLEKFDPAWKALRERRRLPPEIMLPARLTCPATTAREGGGAHSFAPEQVAAMASSRAVGSLTGGISGGRLSGSGAGGPSSSSVLGAALSMPSLVRVAPIPPPVLTAPALVRGGGGALLPGLGVRSGAAERERAQAMSGAVGGCSAVDACNSPIYELYALGLLPNPSLLRASMASTTTRPNAPLRRRQPGFTAPTTFSGCAAAAAANILDFGDQPPRFCSNSTRSTTAGAAASFSNLLPLRISRQELGPISAHGAALDVSSRAGGGGAGNGSGPFSAPSSPKPSIYVHTHPHVIPGSALQVADAAEAEMMQARSKMGRSSALDLQHMLGVTVPAPMLQAR</sequence>
<proteinExistence type="predicted"/>
<feature type="region of interest" description="Disordered" evidence="2">
    <location>
        <begin position="1100"/>
        <end position="1194"/>
    </location>
</feature>
<dbReference type="OrthoDB" id="553256at2759"/>
<evidence type="ECO:0000256" key="2">
    <source>
        <dbReference type="SAM" id="MobiDB-lite"/>
    </source>
</evidence>
<feature type="compositionally biased region" description="Basic residues" evidence="2">
    <location>
        <begin position="238"/>
        <end position="248"/>
    </location>
</feature>
<gene>
    <name evidence="3" type="ORF">Vretifemale_6745</name>
    <name evidence="4" type="ORF">Vretimale_3075</name>
</gene>
<feature type="compositionally biased region" description="Basic and acidic residues" evidence="2">
    <location>
        <begin position="50"/>
        <end position="60"/>
    </location>
</feature>
<evidence type="ECO:0000313" key="5">
    <source>
        <dbReference type="Proteomes" id="UP000722791"/>
    </source>
</evidence>
<keyword evidence="6" id="KW-1185">Reference proteome</keyword>
<feature type="region of interest" description="Disordered" evidence="2">
    <location>
        <begin position="1"/>
        <end position="128"/>
    </location>
</feature>
<evidence type="ECO:0000256" key="1">
    <source>
        <dbReference type="SAM" id="Coils"/>
    </source>
</evidence>
<reference evidence="4" key="1">
    <citation type="journal article" date="2021" name="Proc. Natl. Acad. Sci. U.S.A.">
        <title>Three genomes in the algal genus Volvox reveal the fate of a haploid sex-determining region after a transition to homothallism.</title>
        <authorList>
            <person name="Yamamoto K."/>
            <person name="Hamaji T."/>
            <person name="Kawai-Toyooka H."/>
            <person name="Matsuzaki R."/>
            <person name="Takahashi F."/>
            <person name="Nishimura Y."/>
            <person name="Kawachi M."/>
            <person name="Noguchi H."/>
            <person name="Minakuchi Y."/>
            <person name="Umen J.G."/>
            <person name="Toyoda A."/>
            <person name="Nozaki H."/>
        </authorList>
    </citation>
    <scope>NUCLEOTIDE SEQUENCE</scope>
    <source>
        <strain evidence="4">NIES-3785</strain>
        <strain evidence="3">NIES-3786</strain>
    </source>
</reference>
<feature type="region of interest" description="Disordered" evidence="2">
    <location>
        <begin position="316"/>
        <end position="356"/>
    </location>
</feature>
<dbReference type="Proteomes" id="UP000722791">
    <property type="component" value="Unassembled WGS sequence"/>
</dbReference>
<feature type="region of interest" description="Disordered" evidence="2">
    <location>
        <begin position="468"/>
        <end position="487"/>
    </location>
</feature>
<feature type="compositionally biased region" description="Gly residues" evidence="2">
    <location>
        <begin position="1454"/>
        <end position="1463"/>
    </location>
</feature>
<dbReference type="EMBL" id="BNCP01000010">
    <property type="protein sequence ID" value="GIL77253.1"/>
    <property type="molecule type" value="Genomic_DNA"/>
</dbReference>
<feature type="compositionally biased region" description="Polar residues" evidence="2">
    <location>
        <begin position="87"/>
        <end position="98"/>
    </location>
</feature>
<feature type="compositionally biased region" description="Low complexity" evidence="2">
    <location>
        <begin position="755"/>
        <end position="769"/>
    </location>
</feature>
<feature type="compositionally biased region" description="Low complexity" evidence="2">
    <location>
        <begin position="631"/>
        <end position="731"/>
    </location>
</feature>
<feature type="compositionally biased region" description="Low complexity" evidence="2">
    <location>
        <begin position="1464"/>
        <end position="1474"/>
    </location>
</feature>
<organism evidence="4 5">
    <name type="scientific">Volvox reticuliferus</name>
    <dbReference type="NCBI Taxonomy" id="1737510"/>
    <lineage>
        <taxon>Eukaryota</taxon>
        <taxon>Viridiplantae</taxon>
        <taxon>Chlorophyta</taxon>
        <taxon>core chlorophytes</taxon>
        <taxon>Chlorophyceae</taxon>
        <taxon>CS clade</taxon>
        <taxon>Chlamydomonadales</taxon>
        <taxon>Volvocaceae</taxon>
        <taxon>Volvox</taxon>
    </lineage>
</organism>
<feature type="compositionally biased region" description="Polar residues" evidence="2">
    <location>
        <begin position="745"/>
        <end position="754"/>
    </location>
</feature>
<comment type="caution">
    <text evidence="4">The sequence shown here is derived from an EMBL/GenBank/DDBJ whole genome shotgun (WGS) entry which is preliminary data.</text>
</comment>
<evidence type="ECO:0000313" key="6">
    <source>
        <dbReference type="Proteomes" id="UP000747110"/>
    </source>
</evidence>
<feature type="region of interest" description="Disordered" evidence="2">
    <location>
        <begin position="563"/>
        <end position="791"/>
    </location>
</feature>
<keyword evidence="1" id="KW-0175">Coiled coil</keyword>
<feature type="compositionally biased region" description="Basic residues" evidence="2">
    <location>
        <begin position="1048"/>
        <end position="1063"/>
    </location>
</feature>
<feature type="compositionally biased region" description="Low complexity" evidence="2">
    <location>
        <begin position="316"/>
        <end position="334"/>
    </location>
</feature>
<dbReference type="EMBL" id="BNCQ01000004">
    <property type="protein sequence ID" value="GIL97425.1"/>
    <property type="molecule type" value="Genomic_DNA"/>
</dbReference>
<feature type="region of interest" description="Disordered" evidence="2">
    <location>
        <begin position="1047"/>
        <end position="1078"/>
    </location>
</feature>
<accession>A0A8J4DAY6</accession>
<dbReference type="Proteomes" id="UP000747110">
    <property type="component" value="Unassembled WGS sequence"/>
</dbReference>
<name>A0A8J4DAY6_9CHLO</name>
<feature type="compositionally biased region" description="Basic and acidic residues" evidence="2">
    <location>
        <begin position="604"/>
        <end position="624"/>
    </location>
</feature>
<feature type="region of interest" description="Disordered" evidence="2">
    <location>
        <begin position="1454"/>
        <end position="1474"/>
    </location>
</feature>
<feature type="compositionally biased region" description="Low complexity" evidence="2">
    <location>
        <begin position="564"/>
        <end position="581"/>
    </location>
</feature>
<evidence type="ECO:0000313" key="3">
    <source>
        <dbReference type="EMBL" id="GIL77253.1"/>
    </source>
</evidence>
<feature type="compositionally biased region" description="Polar residues" evidence="2">
    <location>
        <begin position="342"/>
        <end position="351"/>
    </location>
</feature>
<evidence type="ECO:0000313" key="4">
    <source>
        <dbReference type="EMBL" id="GIL97425.1"/>
    </source>
</evidence>
<feature type="region of interest" description="Disordered" evidence="2">
    <location>
        <begin position="192"/>
        <end position="301"/>
    </location>
</feature>